<sequence length="395" mass="43871">MRTSLGKSHAATQGWASPNTEAAYTRAWELCQHTRDTSWLFAVLWGLSQVSIVRADLSKHREVSTQFLSLAAQRSDTILLVVAHWLTGVNLWHVGDFATALVQLEKAYACYDPRHHTTYVTQFGVDVGVFTLSYLSHALWGLGYPQQAVERSREALALAQEVQHPFSVALAHAYAAMLQQFRRAPRTAHTHVELTLRVCAKHGFAYYLAWATIIQGWVLAVAGRREEGRTQLQQGLTTLHATGGGLRSSYYLLLLAEAEREGGQTAERARVLEEASRQLEHTQECWVAAPLSCLRGDAWLAVSPANPLAAEACFQHALEVACSQHAKSWELRAATGLARLWQAQGKRQAAYDLLVPVYTWFTEGFDTADLQEAKQLLATLSEELSCPWGERSSTS</sequence>
<dbReference type="EMBL" id="VGLS01001137">
    <property type="protein sequence ID" value="MBM3226984.1"/>
    <property type="molecule type" value="Genomic_DNA"/>
</dbReference>
<dbReference type="AlphaFoldDB" id="A0A937W4R1"/>
<dbReference type="PANTHER" id="PTHR47691:SF3">
    <property type="entry name" value="HTH-TYPE TRANSCRIPTIONAL REGULATOR RV0890C-RELATED"/>
    <property type="match status" value="1"/>
</dbReference>
<gene>
    <name evidence="1" type="ORF">FJZ47_24725</name>
</gene>
<proteinExistence type="predicted"/>
<dbReference type="InterPro" id="IPR011990">
    <property type="entry name" value="TPR-like_helical_dom_sf"/>
</dbReference>
<evidence type="ECO:0008006" key="3">
    <source>
        <dbReference type="Google" id="ProtNLM"/>
    </source>
</evidence>
<dbReference type="Proteomes" id="UP000712673">
    <property type="component" value="Unassembled WGS sequence"/>
</dbReference>
<comment type="caution">
    <text evidence="1">The sequence shown here is derived from an EMBL/GenBank/DDBJ whole genome shotgun (WGS) entry which is preliminary data.</text>
</comment>
<accession>A0A937W4R1</accession>
<dbReference type="PANTHER" id="PTHR47691">
    <property type="entry name" value="REGULATOR-RELATED"/>
    <property type="match status" value="1"/>
</dbReference>
<protein>
    <recommendedName>
        <fullName evidence="3">MalT-like TPR region domain-containing protein</fullName>
    </recommendedName>
</protein>
<reference evidence="1" key="1">
    <citation type="submission" date="2019-03" db="EMBL/GenBank/DDBJ databases">
        <title>Lake Tanganyika Metagenome-Assembled Genomes (MAGs).</title>
        <authorList>
            <person name="Tran P."/>
        </authorList>
    </citation>
    <scope>NUCLEOTIDE SEQUENCE</scope>
    <source>
        <strain evidence="1">K_DeepCast_65m_m2_066</strain>
    </source>
</reference>
<dbReference type="Gene3D" id="1.25.40.10">
    <property type="entry name" value="Tetratricopeptide repeat domain"/>
    <property type="match status" value="1"/>
</dbReference>
<evidence type="ECO:0000313" key="1">
    <source>
        <dbReference type="EMBL" id="MBM3226984.1"/>
    </source>
</evidence>
<dbReference type="SUPFAM" id="SSF48452">
    <property type="entry name" value="TPR-like"/>
    <property type="match status" value="1"/>
</dbReference>
<organism evidence="1 2">
    <name type="scientific">Tectimicrobiota bacterium</name>
    <dbReference type="NCBI Taxonomy" id="2528274"/>
    <lineage>
        <taxon>Bacteria</taxon>
        <taxon>Pseudomonadati</taxon>
        <taxon>Nitrospinota/Tectimicrobiota group</taxon>
        <taxon>Candidatus Tectimicrobiota</taxon>
    </lineage>
</organism>
<name>A0A937W4R1_UNCTE</name>
<evidence type="ECO:0000313" key="2">
    <source>
        <dbReference type="Proteomes" id="UP000712673"/>
    </source>
</evidence>